<keyword evidence="6" id="KW-0175">Coiled coil</keyword>
<evidence type="ECO:0000256" key="4">
    <source>
        <dbReference type="ARBA" id="ARBA00023163"/>
    </source>
</evidence>
<accession>A0ABM1MVZ1</accession>
<dbReference type="SMART" id="SM01025">
    <property type="entry name" value="BEN"/>
    <property type="match status" value="1"/>
</dbReference>
<evidence type="ECO:0000256" key="6">
    <source>
        <dbReference type="SAM" id="Coils"/>
    </source>
</evidence>
<dbReference type="Pfam" id="PF10523">
    <property type="entry name" value="BEN"/>
    <property type="match status" value="1"/>
</dbReference>
<reference evidence="9" key="1">
    <citation type="submission" date="2025-08" db="UniProtKB">
        <authorList>
            <consortium name="RefSeq"/>
        </authorList>
    </citation>
    <scope>IDENTIFICATION</scope>
    <source>
        <tissue evidence="9">Whole Larva</tissue>
    </source>
</reference>
<evidence type="ECO:0000259" key="7">
    <source>
        <dbReference type="PROSITE" id="PS51457"/>
    </source>
</evidence>
<comment type="subcellular location">
    <subcellularLocation>
        <location evidence="1">Nucleus</location>
    </subcellularLocation>
</comment>
<dbReference type="PROSITE" id="PS51457">
    <property type="entry name" value="BEN"/>
    <property type="match status" value="1"/>
</dbReference>
<keyword evidence="2" id="KW-0678">Repressor</keyword>
<evidence type="ECO:0000256" key="5">
    <source>
        <dbReference type="ARBA" id="ARBA00023242"/>
    </source>
</evidence>
<keyword evidence="3" id="KW-0805">Transcription regulation</keyword>
<dbReference type="PANTHER" id="PTHR35346:SF1">
    <property type="entry name" value="BEN DOMAIN-CONTAINING PROTEIN 6"/>
    <property type="match status" value="1"/>
</dbReference>
<dbReference type="Gene3D" id="1.10.10.2590">
    <property type="entry name" value="BEN domain"/>
    <property type="match status" value="1"/>
</dbReference>
<dbReference type="Proteomes" id="UP000695000">
    <property type="component" value="Unplaced"/>
</dbReference>
<sequence length="252" mass="29273">MSAENQHWCLVNYKEAKSGREYEIVNQDRILRIGKNKNIKPGNEVNVTCGSALMKATIITVADSYETLYMRFKMLFNIYVERQESEIIAKYIKEIADLTREKDSYKQIVDTIRSNMESFVIKSNVNTIEENGNIYVNLGKNNNKILYEDYEALNWKSTTQPTKHLLGLLFSREHLATHSLTGLASPAFKQDTIKVKKRLNPEIVDDIIEFVESNSSCTRAQIRTTITSKCADENKMYKQRLEKERDSKRRRI</sequence>
<evidence type="ECO:0000313" key="8">
    <source>
        <dbReference type="Proteomes" id="UP000695000"/>
    </source>
</evidence>
<dbReference type="InterPro" id="IPR018379">
    <property type="entry name" value="BEN_domain"/>
</dbReference>
<evidence type="ECO:0000256" key="3">
    <source>
        <dbReference type="ARBA" id="ARBA00023015"/>
    </source>
</evidence>
<dbReference type="GeneID" id="108564257"/>
<organism evidence="8 9">
    <name type="scientific">Nicrophorus vespilloides</name>
    <name type="common">Boreal carrion beetle</name>
    <dbReference type="NCBI Taxonomy" id="110193"/>
    <lineage>
        <taxon>Eukaryota</taxon>
        <taxon>Metazoa</taxon>
        <taxon>Ecdysozoa</taxon>
        <taxon>Arthropoda</taxon>
        <taxon>Hexapoda</taxon>
        <taxon>Insecta</taxon>
        <taxon>Pterygota</taxon>
        <taxon>Neoptera</taxon>
        <taxon>Endopterygota</taxon>
        <taxon>Coleoptera</taxon>
        <taxon>Polyphaga</taxon>
        <taxon>Staphyliniformia</taxon>
        <taxon>Silphidae</taxon>
        <taxon>Nicrophorinae</taxon>
        <taxon>Nicrophorus</taxon>
    </lineage>
</organism>
<feature type="domain" description="BEN" evidence="7">
    <location>
        <begin position="140"/>
        <end position="237"/>
    </location>
</feature>
<dbReference type="InterPro" id="IPR037496">
    <property type="entry name" value="BEND6-like"/>
</dbReference>
<name>A0ABM1MVZ1_NICVS</name>
<keyword evidence="4" id="KW-0804">Transcription</keyword>
<evidence type="ECO:0000256" key="1">
    <source>
        <dbReference type="ARBA" id="ARBA00004123"/>
    </source>
</evidence>
<proteinExistence type="predicted"/>
<gene>
    <name evidence="9" type="primary">LOC108564257</name>
</gene>
<evidence type="ECO:0000256" key="2">
    <source>
        <dbReference type="ARBA" id="ARBA00022491"/>
    </source>
</evidence>
<evidence type="ECO:0000313" key="9">
    <source>
        <dbReference type="RefSeq" id="XP_017778741.1"/>
    </source>
</evidence>
<feature type="coiled-coil region" evidence="6">
    <location>
        <begin position="88"/>
        <end position="115"/>
    </location>
</feature>
<dbReference type="PANTHER" id="PTHR35346">
    <property type="entry name" value="BEN DOMAIN-CONTAINING PROTEIN 6"/>
    <property type="match status" value="1"/>
</dbReference>
<dbReference type="RefSeq" id="XP_017778741.1">
    <property type="nucleotide sequence ID" value="XM_017923252.1"/>
</dbReference>
<protein>
    <submittedName>
        <fullName evidence="9">Uncharacterized protein LOC108564257</fullName>
    </submittedName>
</protein>
<keyword evidence="5" id="KW-0539">Nucleus</keyword>
<keyword evidence="8" id="KW-1185">Reference proteome</keyword>